<protein>
    <recommendedName>
        <fullName evidence="3">SnoaL-like domain-containing protein</fullName>
    </recommendedName>
</protein>
<gene>
    <name evidence="1" type="ORF">CkaCkLH20_03199</name>
</gene>
<evidence type="ECO:0000313" key="2">
    <source>
        <dbReference type="Proteomes" id="UP000781932"/>
    </source>
</evidence>
<dbReference type="InterPro" id="IPR032710">
    <property type="entry name" value="NTF2-like_dom_sf"/>
</dbReference>
<evidence type="ECO:0008006" key="3">
    <source>
        <dbReference type="Google" id="ProtNLM"/>
    </source>
</evidence>
<dbReference type="InterPro" id="IPR027417">
    <property type="entry name" value="P-loop_NTPase"/>
</dbReference>
<dbReference type="SUPFAM" id="SSF52540">
    <property type="entry name" value="P-loop containing nucleoside triphosphate hydrolases"/>
    <property type="match status" value="1"/>
</dbReference>
<proteinExistence type="predicted"/>
<dbReference type="Gene3D" id="3.40.50.300">
    <property type="entry name" value="P-loop containing nucleotide triphosphate hydrolases"/>
    <property type="match status" value="1"/>
</dbReference>
<evidence type="ECO:0000313" key="1">
    <source>
        <dbReference type="EMBL" id="KAF9879656.1"/>
    </source>
</evidence>
<dbReference type="SUPFAM" id="SSF54427">
    <property type="entry name" value="NTF2-like"/>
    <property type="match status" value="1"/>
</dbReference>
<dbReference type="GeneID" id="62158992"/>
<dbReference type="OrthoDB" id="4828938at2759"/>
<dbReference type="Proteomes" id="UP000781932">
    <property type="component" value="Unassembled WGS sequence"/>
</dbReference>
<accession>A0A9P6ID48</accession>
<name>A0A9P6ID48_9PEZI</name>
<reference evidence="1" key="2">
    <citation type="submission" date="2020-11" db="EMBL/GenBank/DDBJ databases">
        <title>Whole genome sequencing of Colletotrichum sp.</title>
        <authorList>
            <person name="Li H."/>
        </authorList>
    </citation>
    <scope>NUCLEOTIDE SEQUENCE</scope>
    <source>
        <strain evidence="1">CkLH20</strain>
    </source>
</reference>
<keyword evidence="2" id="KW-1185">Reference proteome</keyword>
<organism evidence="1 2">
    <name type="scientific">Colletotrichum karsti</name>
    <dbReference type="NCBI Taxonomy" id="1095194"/>
    <lineage>
        <taxon>Eukaryota</taxon>
        <taxon>Fungi</taxon>
        <taxon>Dikarya</taxon>
        <taxon>Ascomycota</taxon>
        <taxon>Pezizomycotina</taxon>
        <taxon>Sordariomycetes</taxon>
        <taxon>Hypocreomycetidae</taxon>
        <taxon>Glomerellales</taxon>
        <taxon>Glomerellaceae</taxon>
        <taxon>Colletotrichum</taxon>
        <taxon>Colletotrichum boninense species complex</taxon>
    </lineage>
</organism>
<sequence>MISTLERFYDPVTGHMNMNVNGVYIDSMNPWLFREYVALVQQGPVLYPGAIRHNISMGVNICTETSLSDQNDIQHAANPEGHRYRAREVLRSMAPHAVGSYLGDADSQERLTKFWADPNAGRLMEVRRKWDPDGVVAGYLDAGDGSGTSGLSNKHDWENFLNYIRAFNAKDYAKQHAFYSEHIELKVPDNRVPALVGKSAIMEHYRPLHAAADETVVPLVVMCDRGRIFLFMETYFKYKTATAAGIGEFDLLPDDVVKVECFALYDLDDGNKMNCITCHLINVQKLGRVDLMEQIRDSETRADADLRLYNYP</sequence>
<comment type="caution">
    <text evidence="1">The sequence shown here is derived from an EMBL/GenBank/DDBJ whole genome shotgun (WGS) entry which is preliminary data.</text>
</comment>
<dbReference type="RefSeq" id="XP_038749117.1">
    <property type="nucleotide sequence ID" value="XM_038885918.1"/>
</dbReference>
<reference evidence="1" key="1">
    <citation type="submission" date="2020-03" db="EMBL/GenBank/DDBJ databases">
        <authorList>
            <person name="He L."/>
        </authorList>
    </citation>
    <scope>NUCLEOTIDE SEQUENCE</scope>
    <source>
        <strain evidence="1">CkLH20</strain>
    </source>
</reference>
<dbReference type="AlphaFoldDB" id="A0A9P6ID48"/>
<dbReference type="Gene3D" id="3.10.450.50">
    <property type="match status" value="1"/>
</dbReference>
<dbReference type="EMBL" id="JAATWM020000007">
    <property type="protein sequence ID" value="KAF9879656.1"/>
    <property type="molecule type" value="Genomic_DNA"/>
</dbReference>